<name>A0A5J9U7N6_9POAL</name>
<protein>
    <submittedName>
        <fullName evidence="1">Uncharacterized protein</fullName>
    </submittedName>
</protein>
<accession>A0A5J9U7N6</accession>
<reference evidence="1 2" key="1">
    <citation type="journal article" date="2019" name="Sci. Rep.">
        <title>A high-quality genome of Eragrostis curvula grass provides insights into Poaceae evolution and supports new strategies to enhance forage quality.</title>
        <authorList>
            <person name="Carballo J."/>
            <person name="Santos B.A.C.M."/>
            <person name="Zappacosta D."/>
            <person name="Garbus I."/>
            <person name="Selva J.P."/>
            <person name="Gallo C.A."/>
            <person name="Diaz A."/>
            <person name="Albertini E."/>
            <person name="Caccamo M."/>
            <person name="Echenique V."/>
        </authorList>
    </citation>
    <scope>NUCLEOTIDE SEQUENCE [LARGE SCALE GENOMIC DNA]</scope>
    <source>
        <strain evidence="2">cv. Victoria</strain>
        <tissue evidence="1">Leaf</tissue>
    </source>
</reference>
<keyword evidence="2" id="KW-1185">Reference proteome</keyword>
<gene>
    <name evidence="1" type="ORF">EJB05_35887</name>
</gene>
<evidence type="ECO:0000313" key="1">
    <source>
        <dbReference type="EMBL" id="TVU19719.1"/>
    </source>
</evidence>
<dbReference type="AlphaFoldDB" id="A0A5J9U7N6"/>
<proteinExistence type="predicted"/>
<dbReference type="Proteomes" id="UP000324897">
    <property type="component" value="Chromosome 7"/>
</dbReference>
<organism evidence="1 2">
    <name type="scientific">Eragrostis curvula</name>
    <name type="common">weeping love grass</name>
    <dbReference type="NCBI Taxonomy" id="38414"/>
    <lineage>
        <taxon>Eukaryota</taxon>
        <taxon>Viridiplantae</taxon>
        <taxon>Streptophyta</taxon>
        <taxon>Embryophyta</taxon>
        <taxon>Tracheophyta</taxon>
        <taxon>Spermatophyta</taxon>
        <taxon>Magnoliopsida</taxon>
        <taxon>Liliopsida</taxon>
        <taxon>Poales</taxon>
        <taxon>Poaceae</taxon>
        <taxon>PACMAD clade</taxon>
        <taxon>Chloridoideae</taxon>
        <taxon>Eragrostideae</taxon>
        <taxon>Eragrostidinae</taxon>
        <taxon>Eragrostis</taxon>
    </lineage>
</organism>
<dbReference type="EMBL" id="RWGY01000029">
    <property type="protein sequence ID" value="TVU19719.1"/>
    <property type="molecule type" value="Genomic_DNA"/>
</dbReference>
<evidence type="ECO:0000313" key="2">
    <source>
        <dbReference type="Proteomes" id="UP000324897"/>
    </source>
</evidence>
<feature type="non-terminal residue" evidence="1">
    <location>
        <position position="1"/>
    </location>
</feature>
<sequence length="64" mass="6907">MVTLVESQLIGPHELTFTIFSVNRPTIQPPCPATLPGVIAAHRADLQAFVAADQGFVFLFGLEL</sequence>
<comment type="caution">
    <text evidence="1">The sequence shown here is derived from an EMBL/GenBank/DDBJ whole genome shotgun (WGS) entry which is preliminary data.</text>
</comment>
<dbReference type="Gramene" id="TVU19719">
    <property type="protein sequence ID" value="TVU19719"/>
    <property type="gene ID" value="EJB05_35887"/>
</dbReference>